<evidence type="ECO:0000313" key="4">
    <source>
        <dbReference type="Proteomes" id="UP001187471"/>
    </source>
</evidence>
<evidence type="ECO:0000259" key="2">
    <source>
        <dbReference type="PROSITE" id="PS50158"/>
    </source>
</evidence>
<dbReference type="PROSITE" id="PS50158">
    <property type="entry name" value="ZF_CCHC"/>
    <property type="match status" value="1"/>
</dbReference>
<keyword evidence="1" id="KW-0479">Metal-binding</keyword>
<dbReference type="PANTHER" id="PTHR11439">
    <property type="entry name" value="GAG-POL-RELATED RETROTRANSPOSON"/>
    <property type="match status" value="1"/>
</dbReference>
<protein>
    <recommendedName>
        <fullName evidence="2">CCHC-type domain-containing protein</fullName>
    </recommendedName>
</protein>
<dbReference type="InterPro" id="IPR001878">
    <property type="entry name" value="Znf_CCHC"/>
</dbReference>
<name>A0AA88RPC6_9ASTE</name>
<dbReference type="InterPro" id="IPR025724">
    <property type="entry name" value="GAG-pre-integrase_dom"/>
</dbReference>
<organism evidence="3 4">
    <name type="scientific">Escallonia rubra</name>
    <dbReference type="NCBI Taxonomy" id="112253"/>
    <lineage>
        <taxon>Eukaryota</taxon>
        <taxon>Viridiplantae</taxon>
        <taxon>Streptophyta</taxon>
        <taxon>Embryophyta</taxon>
        <taxon>Tracheophyta</taxon>
        <taxon>Spermatophyta</taxon>
        <taxon>Magnoliopsida</taxon>
        <taxon>eudicotyledons</taxon>
        <taxon>Gunneridae</taxon>
        <taxon>Pentapetalae</taxon>
        <taxon>asterids</taxon>
        <taxon>campanulids</taxon>
        <taxon>Escalloniales</taxon>
        <taxon>Escalloniaceae</taxon>
        <taxon>Escallonia</taxon>
    </lineage>
</organism>
<reference evidence="3" key="1">
    <citation type="submission" date="2022-12" db="EMBL/GenBank/DDBJ databases">
        <title>Draft genome assemblies for two species of Escallonia (Escalloniales).</title>
        <authorList>
            <person name="Chanderbali A."/>
            <person name="Dervinis C."/>
            <person name="Anghel I."/>
            <person name="Soltis D."/>
            <person name="Soltis P."/>
            <person name="Zapata F."/>
        </authorList>
    </citation>
    <scope>NUCLEOTIDE SEQUENCE</scope>
    <source>
        <strain evidence="3">UCBG92.1500</strain>
        <tissue evidence="3">Leaf</tissue>
    </source>
</reference>
<sequence>MRNFLRHDTHVWYVVENGPIIPMKDGPDGTKIPKGILEMDNHEAQLFSMNDKAKNIISCGNDINEYNRVSTCETTREMWRLLEVTHEGTNQVKETNINMLVQQYEAFKTKEHESINEIYSRFTLIINGMRLLGKIYPEKEVVRKVLKSLLKRWEAKLTAIQEAKDLNVLKLEELVGSLMTHEITMKIHDEEETTSKKKNLALKAETSHEPTESSDDSDPKMALITRKFKKFLASKRDGMFRINSTNQSHQRNNSDWNVKENPDACYECGRTGHIKKYCPQLRNKTASSNSRDFKEKKFKSRKALLAWDDSDESDKEGSEDEDVAQLCFMANDDDPKHNDIWLWHRRLGHVHMDLIKKLLSKDLVRSLPNLRKFEMSMMGELTFFLGLQIKQSKEGIFINQSKYTRELLKMFGLDNAKPRGTPISPSVNLIKDENGKDVDSKIFCGMIGSLLYLTASRPDIMFSVCICACFQACPKESHLSAVKRIFKYLSGTLNLGLWYPRSSSLDLVGFSDSDYAGCLVDRKSTSGTCQFLSDALVSWHIKKQTSVALSTAEAEYVTAGSCCAQVLWMRQTLQDFGFSLDPIPIMCDSSSAIDISKNLSNTRALSTSIFVITFSETMFRKG</sequence>
<keyword evidence="1" id="KW-0862">Zinc</keyword>
<dbReference type="GO" id="GO:0008270">
    <property type="term" value="F:zinc ion binding"/>
    <property type="evidence" value="ECO:0007669"/>
    <property type="project" value="UniProtKB-KW"/>
</dbReference>
<accession>A0AA88RPC6</accession>
<dbReference type="CDD" id="cd09272">
    <property type="entry name" value="RNase_HI_RT_Ty1"/>
    <property type="match status" value="1"/>
</dbReference>
<dbReference type="Gene3D" id="4.10.60.10">
    <property type="entry name" value="Zinc finger, CCHC-type"/>
    <property type="match status" value="1"/>
</dbReference>
<evidence type="ECO:0000313" key="3">
    <source>
        <dbReference type="EMBL" id="KAK2986661.1"/>
    </source>
</evidence>
<keyword evidence="4" id="KW-1185">Reference proteome</keyword>
<dbReference type="InterPro" id="IPR036875">
    <property type="entry name" value="Znf_CCHC_sf"/>
</dbReference>
<dbReference type="Pfam" id="PF14223">
    <property type="entry name" value="Retrotran_gag_2"/>
    <property type="match status" value="1"/>
</dbReference>
<dbReference type="Pfam" id="PF13976">
    <property type="entry name" value="gag_pre-integrs"/>
    <property type="match status" value="1"/>
</dbReference>
<comment type="caution">
    <text evidence="3">The sequence shown here is derived from an EMBL/GenBank/DDBJ whole genome shotgun (WGS) entry which is preliminary data.</text>
</comment>
<evidence type="ECO:0000256" key="1">
    <source>
        <dbReference type="PROSITE-ProRule" id="PRU00047"/>
    </source>
</evidence>
<dbReference type="PANTHER" id="PTHR11439:SF442">
    <property type="entry name" value="CYSTEINE-RICH RLK (RECEPTOR-LIKE PROTEIN KINASE) 8"/>
    <property type="match status" value="1"/>
</dbReference>
<dbReference type="GO" id="GO:0003676">
    <property type="term" value="F:nucleic acid binding"/>
    <property type="evidence" value="ECO:0007669"/>
    <property type="project" value="InterPro"/>
</dbReference>
<gene>
    <name evidence="3" type="ORF">RJ640_010117</name>
</gene>
<proteinExistence type="predicted"/>
<dbReference type="EMBL" id="JAVXUO010001037">
    <property type="protein sequence ID" value="KAK2986661.1"/>
    <property type="molecule type" value="Genomic_DNA"/>
</dbReference>
<dbReference type="AlphaFoldDB" id="A0AA88RPC6"/>
<feature type="domain" description="CCHC-type" evidence="2">
    <location>
        <begin position="265"/>
        <end position="280"/>
    </location>
</feature>
<dbReference type="SUPFAM" id="SSF57756">
    <property type="entry name" value="Retrovirus zinc finger-like domains"/>
    <property type="match status" value="1"/>
</dbReference>
<dbReference type="Proteomes" id="UP001187471">
    <property type="component" value="Unassembled WGS sequence"/>
</dbReference>
<keyword evidence="1" id="KW-0863">Zinc-finger</keyword>
<dbReference type="SMART" id="SM00343">
    <property type="entry name" value="ZnF_C2HC"/>
    <property type="match status" value="1"/>
</dbReference>